<feature type="transmembrane region" description="Helical" evidence="4">
    <location>
        <begin position="230"/>
        <end position="252"/>
    </location>
</feature>
<dbReference type="PROSITE" id="PS50297">
    <property type="entry name" value="ANK_REP_REGION"/>
    <property type="match status" value="3"/>
</dbReference>
<keyword evidence="4" id="KW-0472">Membrane</keyword>
<reference evidence="6" key="2">
    <citation type="journal article" date="2023" name="IMA Fungus">
        <title>Comparative genomic study of the Penicillium genus elucidates a diverse pangenome and 15 lateral gene transfer events.</title>
        <authorList>
            <person name="Petersen C."/>
            <person name="Sorensen T."/>
            <person name="Nielsen M.R."/>
            <person name="Sondergaard T.E."/>
            <person name="Sorensen J.L."/>
            <person name="Fitzpatrick D.A."/>
            <person name="Frisvad J.C."/>
            <person name="Nielsen K.L."/>
        </authorList>
    </citation>
    <scope>NUCLEOTIDE SEQUENCE</scope>
    <source>
        <strain evidence="6">IBT 21472</strain>
    </source>
</reference>
<dbReference type="AlphaFoldDB" id="A0A9W9PNA5"/>
<dbReference type="Pfam" id="PF12796">
    <property type="entry name" value="Ank_2"/>
    <property type="match status" value="1"/>
</dbReference>
<evidence type="ECO:0000256" key="2">
    <source>
        <dbReference type="ARBA" id="ARBA00023043"/>
    </source>
</evidence>
<feature type="signal peptide" evidence="5">
    <location>
        <begin position="1"/>
        <end position="17"/>
    </location>
</feature>
<dbReference type="SUPFAM" id="SSF48403">
    <property type="entry name" value="Ankyrin repeat"/>
    <property type="match status" value="1"/>
</dbReference>
<accession>A0A9W9PNA5</accession>
<proteinExistence type="predicted"/>
<keyword evidence="2 3" id="KW-0040">ANK repeat</keyword>
<dbReference type="PROSITE" id="PS50088">
    <property type="entry name" value="ANK_REPEAT"/>
    <property type="match status" value="3"/>
</dbReference>
<evidence type="ECO:0000256" key="5">
    <source>
        <dbReference type="SAM" id="SignalP"/>
    </source>
</evidence>
<keyword evidence="5" id="KW-0732">Signal</keyword>
<reference evidence="6" key="1">
    <citation type="submission" date="2022-12" db="EMBL/GenBank/DDBJ databases">
        <authorList>
            <person name="Petersen C."/>
        </authorList>
    </citation>
    <scope>NUCLEOTIDE SEQUENCE</scope>
    <source>
        <strain evidence="6">IBT 21472</strain>
    </source>
</reference>
<name>A0A9W9PNA5_9EURO</name>
<dbReference type="InterPro" id="IPR002110">
    <property type="entry name" value="Ankyrin_rpt"/>
</dbReference>
<dbReference type="Pfam" id="PF13637">
    <property type="entry name" value="Ank_4"/>
    <property type="match status" value="1"/>
</dbReference>
<gene>
    <name evidence="6" type="ORF">N7476_011060</name>
</gene>
<feature type="repeat" description="ANK" evidence="3">
    <location>
        <begin position="1008"/>
        <end position="1036"/>
    </location>
</feature>
<comment type="caution">
    <text evidence="6">The sequence shown here is derived from an EMBL/GenBank/DDBJ whole genome shotgun (WGS) entry which is preliminary data.</text>
</comment>
<protein>
    <submittedName>
        <fullName evidence="6">Uncharacterized protein</fullName>
    </submittedName>
</protein>
<dbReference type="EMBL" id="JAPZBO010000010">
    <property type="protein sequence ID" value="KAJ5299503.1"/>
    <property type="molecule type" value="Genomic_DNA"/>
</dbReference>
<dbReference type="Gene3D" id="1.25.40.20">
    <property type="entry name" value="Ankyrin repeat-containing domain"/>
    <property type="match status" value="2"/>
</dbReference>
<dbReference type="InterPro" id="IPR036770">
    <property type="entry name" value="Ankyrin_rpt-contain_sf"/>
</dbReference>
<feature type="transmembrane region" description="Helical" evidence="4">
    <location>
        <begin position="318"/>
        <end position="337"/>
    </location>
</feature>
<feature type="transmembrane region" description="Helical" evidence="4">
    <location>
        <begin position="188"/>
        <end position="210"/>
    </location>
</feature>
<evidence type="ECO:0000256" key="1">
    <source>
        <dbReference type="ARBA" id="ARBA00022737"/>
    </source>
</evidence>
<dbReference type="PANTHER" id="PTHR24189">
    <property type="entry name" value="MYOTROPHIN"/>
    <property type="match status" value="1"/>
</dbReference>
<evidence type="ECO:0000313" key="7">
    <source>
        <dbReference type="Proteomes" id="UP001147746"/>
    </source>
</evidence>
<evidence type="ECO:0000256" key="4">
    <source>
        <dbReference type="SAM" id="Phobius"/>
    </source>
</evidence>
<keyword evidence="4" id="KW-1133">Transmembrane helix</keyword>
<dbReference type="PANTHER" id="PTHR24189:SF50">
    <property type="entry name" value="ANKYRIN REPEAT AND SOCS BOX PROTEIN 2"/>
    <property type="match status" value="1"/>
</dbReference>
<dbReference type="Proteomes" id="UP001147746">
    <property type="component" value="Unassembled WGS sequence"/>
</dbReference>
<keyword evidence="7" id="KW-1185">Reference proteome</keyword>
<feature type="chain" id="PRO_5040873407" evidence="5">
    <location>
        <begin position="18"/>
        <end position="1136"/>
    </location>
</feature>
<organism evidence="6 7">
    <name type="scientific">Penicillium atrosanguineum</name>
    <dbReference type="NCBI Taxonomy" id="1132637"/>
    <lineage>
        <taxon>Eukaryota</taxon>
        <taxon>Fungi</taxon>
        <taxon>Dikarya</taxon>
        <taxon>Ascomycota</taxon>
        <taxon>Pezizomycotina</taxon>
        <taxon>Eurotiomycetes</taxon>
        <taxon>Eurotiomycetidae</taxon>
        <taxon>Eurotiales</taxon>
        <taxon>Aspergillaceae</taxon>
        <taxon>Penicillium</taxon>
    </lineage>
</organism>
<feature type="transmembrane region" description="Helical" evidence="4">
    <location>
        <begin position="57"/>
        <end position="78"/>
    </location>
</feature>
<keyword evidence="4" id="KW-0812">Transmembrane</keyword>
<dbReference type="InterPro" id="IPR050745">
    <property type="entry name" value="Multifunctional_regulatory"/>
</dbReference>
<dbReference type="SMART" id="SM00248">
    <property type="entry name" value="ANK"/>
    <property type="match status" value="5"/>
</dbReference>
<keyword evidence="1" id="KW-0677">Repeat</keyword>
<sequence length="1136" mass="126792">MHLTSLIVLSLVPFVLADDWDDFTNNLATDLAPLITLFGERLTKQFLSESISLVDNVIFALSPLGVLTTVVSLIRVCGGSSLRAFVGRAQEGPAEAESELLSCVSESTAELFNDSGISRVFGRPKVLEIVAWENEDSISGERSVEYGTLLDAITKGAWSIKGTDRSLEDWCQIPNLSLNKGIKRRNEVWFICTVVLGTALQIGVIVYAMITVFIFPSDFKKDGKAVPSYAFPFFIIGSAFLFIGMFSSAIIIERSSKEYSIEPTKPSKLYWLQPGNQNVGDQVFGAFVAVEEGMNSTMTKNLQYIKSVRDQNFKVQDLSIYLTVLSTMFGFIIQFIGLRALHASVILASLGATLLMSILRTCLRTERMAPDEDKLKNDREITSHKNQELDYFAFYLEDVRCFGLISSPLDTPDNSSLTGTGNTEASLAKRLIETRARLAQLTSCSEDGLSVAWEGMPIRIIAYSLARTIEATMDLMSSWGIDFGKSFEFPLAFECKSVSTKSVTPSRTTYIINLVRCGDALRWWINPNELEAILGLWTWSLYKSKKEWRRPLSRLVGLDEAQAEKETTYLYFCKWIYRQTEARMVSLTTIDSSRRLFGLESNGLAHGRDILVVKRENDLETMAAQDIYIRLLHNVFSQLTELGGDVDMSVGLQGTYVAVNTRINELVHCFEGCNLGSREDALLCIVPALEHNHILPSLAADFISLRNRTDKFVQNNDWAQAFRLVEWICQRSVGVEFEFSVYEFGNLCRRALLTNDKVAQLEGFKYVTNLLDSDPRTSFLKSRKVNLSQSQVNQQWWDTFSKQLGWMAWNISINRPGMDWVQLNLDSINLDHDLASPSGASHGTEETMAGVRAMQEWLTLDHLDFERGTTDTSDVLCYSWARQRGFNALLYMFLVRLIELGGECPPLIQYAFTIAAKCHSGWGVQVLQRRQADIETLNANRFSALMEAVVLEDLGAVQTLLANGANPNGNDRVRDKRPLILAAMKGYLDIVKLLLLSYDATLEVTDSVGLSALYWAVSENQVETARFLLSHGADINRGVDGSTPLHSAITGVITENQMEMIHLVLEQGANVNPADETSNLPLMRAAISSKADLVRLLLSKGADAHAKDDEGLTALDWARRCDCEETAAILEDAMDH</sequence>
<feature type="repeat" description="ANK" evidence="3">
    <location>
        <begin position="1077"/>
        <end position="1109"/>
    </location>
</feature>
<evidence type="ECO:0000313" key="6">
    <source>
        <dbReference type="EMBL" id="KAJ5299503.1"/>
    </source>
</evidence>
<feature type="repeat" description="ANK" evidence="3">
    <location>
        <begin position="1040"/>
        <end position="1076"/>
    </location>
</feature>
<evidence type="ECO:0000256" key="3">
    <source>
        <dbReference type="PROSITE-ProRule" id="PRU00023"/>
    </source>
</evidence>